<dbReference type="InterPro" id="IPR000562">
    <property type="entry name" value="FN_type2_dom"/>
</dbReference>
<evidence type="ECO:0000313" key="9">
    <source>
        <dbReference type="Proteomes" id="UP001642464"/>
    </source>
</evidence>
<dbReference type="InterPro" id="IPR000001">
    <property type="entry name" value="Kringle"/>
</dbReference>
<keyword evidence="5" id="KW-0812">Transmembrane</keyword>
<evidence type="ECO:0000259" key="6">
    <source>
        <dbReference type="PROSITE" id="PS50070"/>
    </source>
</evidence>
<gene>
    <name evidence="8" type="ORF">SCF082_LOCUS45180</name>
</gene>
<dbReference type="EMBL" id="CAXAMM010040910">
    <property type="protein sequence ID" value="CAK9096204.1"/>
    <property type="molecule type" value="Genomic_DNA"/>
</dbReference>
<feature type="transmembrane region" description="Helical" evidence="5">
    <location>
        <begin position="572"/>
        <end position="595"/>
    </location>
</feature>
<reference evidence="8 9" key="1">
    <citation type="submission" date="2024-02" db="EMBL/GenBank/DDBJ databases">
        <authorList>
            <person name="Chen Y."/>
            <person name="Shah S."/>
            <person name="Dougan E. K."/>
            <person name="Thang M."/>
            <person name="Chan C."/>
        </authorList>
    </citation>
    <scope>NUCLEOTIDE SEQUENCE [LARGE SCALE GENOMIC DNA]</scope>
</reference>
<keyword evidence="2" id="KW-0677">Repeat</keyword>
<feature type="non-terminal residue" evidence="8">
    <location>
        <position position="3342"/>
    </location>
</feature>
<evidence type="ECO:0000256" key="3">
    <source>
        <dbReference type="ARBA" id="ARBA00023157"/>
    </source>
</evidence>
<keyword evidence="1" id="KW-0420">Kringle</keyword>
<dbReference type="SMART" id="SM00059">
    <property type="entry name" value="FN2"/>
    <property type="match status" value="1"/>
</dbReference>
<feature type="transmembrane region" description="Helical" evidence="5">
    <location>
        <begin position="307"/>
        <end position="325"/>
    </location>
</feature>
<sequence length="3342" mass="358148">MEADLRDCDVKNRNQACGRRRRERRGDARESAGLSSHGIPRLDLRQNQQRAPTEEHATLGLHQHSPMEDVVRVAMLLVQRRRLAVKTSTNVVSPETSDSEVSRIAKVLSAHNFVRLWQLEHVSEGGLQALGLGDELCHFVKVISTAFAHTEPPMLHREASEVSMEDADRINHVLLQKLELLTKRRKAHSITNRMQSYLQGILGIVFLEGLVISILTALLLNEDKSTEAWCWLGVGLAIIFANALGLYGASRVQHDILQETGLRINWSGKGSDPSIIHRGSVIPISAFNAESFDGLETPGQHVLQMAFYLNLFLVLLGTPLAGIALSDSGRRQTRDNLWMNAVVFVATVPFHFAAFGLITLIVSVYEMLQSLAELLSMLMATVCGFQVVFVLWLINRVLEVSPIVETIPVTFPVLLFAGEVMMMLTCIFTFMAVWRESTRMLRLSCLLLGALAVPLAVLQVVALVKFDLVSSVKGNCRLVMNGISESFFDGVLGCAKYVGRGRVGSGFDSFSVVQGPGETVYCGPEYSDKLLGAFVWERNPVLRADGVAVDYFGCINLDCCEEFAMALNKLRVILLVLVGIMLLTLCLLLSSVVMIMRRVVDHSSVAVTEVLEEALSARRRKLQLQRRVFRHVHTPYLKYALLVIVCLSVAGTLIIGYGDLARVMPNYDAFVNFDMSRESVCRNISSDEQVFDDPESIAGQDECPVATVCTTMSGSCCVNGMHDGSEADVDCGFKCGGVLCENGGLCVIDEDCVSGCCEPSEWDGSRCTDCAQRELNSSSFPADTCFNGVQDADETCVDGGGPQCVRVSSCETLEERGGDDLRTINGSLCASPEQLQCLIEGQRCPQGAGCSREVDCEHGLSCGPDKTCQSRHLFFSATTVGPDLSEFIDALVESAQIGGPGMSCDDDSQCSTFHCAAPRCSALMDIGPHGSRGKPCAFPFLHNGRYHFSCIDGMVDSPANWETYVEAAATSSSQNRYWCATALNDAEVEESWGFCNCRNQENSSVSVCTPFDFDSTLDADTHCEGKCNAACGMLGFELCPNNATCTVKHDCDSNLCFEGSCVSCDDGVQNGRETDVDCGGPDCLLRCEDQSQCVSNSDCQSNRCEDGVCASCSDGIQNGDETCVDGGGLQCSVQGKLCPVLASCRTSADCEAQLGSPAQCDATSGVCAGPLDGIRNRLETDIDCGGLDEGTPKCVTGRRCEHDSDCLSSVCDLSAQTCVVLTGTPLPEHCSNGMLDEGEGCIDAGGTCAPWGKLCDADEFVGTGKGFFCASGVEWRGFCSTPQNHGEPATTQGSFDLGDALSCFDGVRGVGESDVDCGGPKCAKRCQIGQECATHSDCQTTLCGTDGVCLGVSRELFVRCIFTNNIKDDWESDVDCGGECAFFGVGCADGKACAEDRDCSSMRCVDSVCSSCFNGIQDGLETGVDCGGLHCMRCDPGQGCASDLDCDGFPLYAKCSAEGICESRPCEELLDQAPLEETCTGTLALSLSQSGRSTSTSSGSGTLTLPQQGQCSGVSGELLQIEAHSFGSSLCSAPTTCNDVTLSILLPRGVNVSLATADVASSQKVGASLKKSTESVKLTLVGPLDAMRAQLDHIKLCWVSDVRPSLAILEAIVSLQDVKAPCHLHSPLLQRIQLVPPPQPYFVFKAKVWVPYPDPQSARLLQAGTSNTTSVFAANSWKPAHQVEVAMRVSNYCFEHECPDQALESIHRATVLFGTLHATTNISATRSQRSVVSVEFPGYKSRVQRSLQAQPQTVIDLGDVYLSSGFTAVPETQRPTVHPSIAPTKEPNFGSIKPANHESLREPNRVSVDVSHPFANEVSHYKSKCEPDVVSDAEPYICTDAKPHRLAILVADRVADKSPNQESLVESNTDSYQIPDAEAHPSPFCVANCPDAGSHGIPDDRRANAGADFEANEFPDFFSEREPNHSGAVKQSHTSSIARAFNIPNSGTDKIPLRVSCEHEQGCSCLDVSRCSENGTAGAIEAWAQETLSDERSIRACLTWTDPELDLDLHVRFRVDGELSSSTEQECIVSPMRPECGSVASVQHRDRSGKGGYEGILFKSVHKTIYTLFVENYLENGATELSGAQLVVDGFGIESGQTTFALASFRDTSRYISWPGNWEGGMFREGSKFARVVCIDGSDQSSIRTTWTPLYSATMTEPMTSCELKRPSGNACVSLASVVTFEEFFVTPSPTAYPTFSDLNDILGVEGEYEVFTTDIFPRNRSAMQSPGRLLATGVTYQGPVPLLESRIDVFTSRKDGRCIEEMSFEDAESFCENEYEASLCDQDQLALLQSRSQLPESCGLDSASGGIETFWGPEACEIAVANQTSPGLFGAQLLSNWPSCQFPACGNPAYFGERCWHDGSKPKNCVASWTKAGLLVDGTFVNTLALCDFCASDEDCRLFTFQGYWGRDAPTYDLLGDCEAQLEGSQDACAPLIPPGKTPGNCTLANSPEGSTSCGDLLGYTAEDGVCFTQKGSGASCECATTHNATCENGLQEPISMHRVMCCKTRSPLEEASAGGAIPHSFLLPRNDRTLQITHVRVTPAVADAELFAGYFAPESSIVQRALLNASSTHISLLDACRDLAIHEDSFVSVPKTADSIDVELPAPTSPGPAYMCVLRGPSVEEGCSREPVCSLASSSARKVPMALHLGIDSCTLVNFECPLGWTGARCKECISSQDADLDGTPDCDDICPYDARISSASDLNDLVRWCGDSQLASQDAVEQDDAWQRNVTRSGLVCQRWSAQEPHAHSTLEVRRNAGKCDPVSGEPCQFPFPHPQTGSNWDTCADEGRWCLGTSGILGCGACGVDARFAAEGLGDHNFCRNPDGAPGGAWCFTEDPFVRWEYCSDENQGIQQAGNGTTQALEQEGSTPSFVLGGRSVGVLLVNVSASGEGGFSSQVLASSSDVSPVGFALLPSSASEDAPAYVHLGCASGSAPAFAATANVRTTLKTLKSPLACSVFCVERGFTQFSLHGSPSLVCECLGFGMRSQDWLHHESDVSSSSETSCVTTGAGSAPAGESCIFPMVFRSKTYRDGSCIVDPVFSNRPVCFTADNKVGSCACTCNLRCEDGSPCGSPGSAARSIFSTHADLVAAPRALLSDAASRRVRVLDQHWNLRHALDGFHFASVELTAPGSLAVTPSLDIVVVDRSTGALVIFDAHRVVKRVISRPAEVSFTPLQTPVKLVADDFRVHAIFGAADLVTCSLLDPGANCTVQALWYPTFNANASVVPSQGVRSLVRPAAQNANTLFLVDPEGQVLAYRVDTSTFLQLLPALDPSLNSTAANSSVPTAAVAVEQLAISSVSDELFTLDALWRIAPVNQGLSSGSAWGPLAALAALRSGEVTFLEP</sequence>
<dbReference type="PROSITE" id="PS50070">
    <property type="entry name" value="KRINGLE_2"/>
    <property type="match status" value="1"/>
</dbReference>
<name>A0ABP0R7K5_9DINO</name>
<dbReference type="CDD" id="cd00108">
    <property type="entry name" value="KR"/>
    <property type="match status" value="1"/>
</dbReference>
<evidence type="ECO:0000256" key="1">
    <source>
        <dbReference type="ARBA" id="ARBA00022572"/>
    </source>
</evidence>
<dbReference type="InterPro" id="IPR013806">
    <property type="entry name" value="Kringle-like"/>
</dbReference>
<dbReference type="Proteomes" id="UP001642464">
    <property type="component" value="Unassembled WGS sequence"/>
</dbReference>
<dbReference type="InterPro" id="IPR036943">
    <property type="entry name" value="FN_type2_sf"/>
</dbReference>
<feature type="transmembrane region" description="Helical" evidence="5">
    <location>
        <begin position="231"/>
        <end position="249"/>
    </location>
</feature>
<evidence type="ECO:0000256" key="4">
    <source>
        <dbReference type="SAM" id="MobiDB-lite"/>
    </source>
</evidence>
<organism evidence="8 9">
    <name type="scientific">Durusdinium trenchii</name>
    <dbReference type="NCBI Taxonomy" id="1381693"/>
    <lineage>
        <taxon>Eukaryota</taxon>
        <taxon>Sar</taxon>
        <taxon>Alveolata</taxon>
        <taxon>Dinophyceae</taxon>
        <taxon>Suessiales</taxon>
        <taxon>Symbiodiniaceae</taxon>
        <taxon>Durusdinium</taxon>
    </lineage>
</organism>
<dbReference type="Gene3D" id="2.10.10.10">
    <property type="entry name" value="Fibronectin, type II, collagen-binding"/>
    <property type="match status" value="1"/>
</dbReference>
<feature type="region of interest" description="Disordered" evidence="4">
    <location>
        <begin position="16"/>
        <end position="57"/>
    </location>
</feature>
<keyword evidence="5" id="KW-0472">Membrane</keyword>
<feature type="domain" description="Fibronectin type-II" evidence="7">
    <location>
        <begin position="931"/>
        <end position="997"/>
    </location>
</feature>
<dbReference type="SMART" id="SM00130">
    <property type="entry name" value="KR"/>
    <property type="match status" value="1"/>
</dbReference>
<feature type="transmembrane region" description="Helical" evidence="5">
    <location>
        <begin position="414"/>
        <end position="434"/>
    </location>
</feature>
<feature type="transmembrane region" description="Helical" evidence="5">
    <location>
        <begin position="636"/>
        <end position="657"/>
    </location>
</feature>
<keyword evidence="5" id="KW-1133">Transmembrane helix</keyword>
<feature type="transmembrane region" description="Helical" evidence="5">
    <location>
        <begin position="337"/>
        <end position="362"/>
    </location>
</feature>
<dbReference type="Pfam" id="PF00051">
    <property type="entry name" value="Kringle"/>
    <property type="match status" value="1"/>
</dbReference>
<keyword evidence="9" id="KW-1185">Reference proteome</keyword>
<evidence type="ECO:0000256" key="5">
    <source>
        <dbReference type="SAM" id="Phobius"/>
    </source>
</evidence>
<evidence type="ECO:0000259" key="7">
    <source>
        <dbReference type="PROSITE" id="PS51092"/>
    </source>
</evidence>
<dbReference type="PROSITE" id="PS51092">
    <property type="entry name" value="FN2_2"/>
    <property type="match status" value="1"/>
</dbReference>
<accession>A0ABP0R7K5</accession>
<feature type="transmembrane region" description="Helical" evidence="5">
    <location>
        <begin position="374"/>
        <end position="394"/>
    </location>
</feature>
<feature type="transmembrane region" description="Helical" evidence="5">
    <location>
        <begin position="446"/>
        <end position="464"/>
    </location>
</feature>
<feature type="region of interest" description="Disordered" evidence="4">
    <location>
        <begin position="1857"/>
        <end position="1877"/>
    </location>
</feature>
<proteinExistence type="predicted"/>
<dbReference type="PROSITE" id="PS00021">
    <property type="entry name" value="KRINGLE_1"/>
    <property type="match status" value="1"/>
</dbReference>
<keyword evidence="3" id="KW-1015">Disulfide bond</keyword>
<dbReference type="SUPFAM" id="SSF57440">
    <property type="entry name" value="Kringle-like"/>
    <property type="match status" value="1"/>
</dbReference>
<evidence type="ECO:0000313" key="8">
    <source>
        <dbReference type="EMBL" id="CAK9096204.1"/>
    </source>
</evidence>
<comment type="caution">
    <text evidence="8">The sequence shown here is derived from an EMBL/GenBank/DDBJ whole genome shotgun (WGS) entry which is preliminary data.</text>
</comment>
<feature type="compositionally biased region" description="Polar residues" evidence="4">
    <location>
        <begin position="1858"/>
        <end position="1872"/>
    </location>
</feature>
<feature type="transmembrane region" description="Helical" evidence="5">
    <location>
        <begin position="196"/>
        <end position="219"/>
    </location>
</feature>
<dbReference type="InterPro" id="IPR038178">
    <property type="entry name" value="Kringle_sf"/>
</dbReference>
<dbReference type="Gene3D" id="2.40.20.10">
    <property type="entry name" value="Plasminogen Kringle 4"/>
    <property type="match status" value="1"/>
</dbReference>
<protein>
    <submittedName>
        <fullName evidence="8">Uncharacterized protein</fullName>
    </submittedName>
</protein>
<dbReference type="InterPro" id="IPR018056">
    <property type="entry name" value="Kringle_CS"/>
</dbReference>
<evidence type="ECO:0000256" key="2">
    <source>
        <dbReference type="ARBA" id="ARBA00022737"/>
    </source>
</evidence>
<feature type="domain" description="Kringle" evidence="6">
    <location>
        <begin position="2728"/>
        <end position="2853"/>
    </location>
</feature>